<dbReference type="Gene3D" id="2.40.160.20">
    <property type="match status" value="1"/>
</dbReference>
<keyword evidence="3" id="KW-1185">Reference proteome</keyword>
<gene>
    <name evidence="2" type="ORF">HH213_20035</name>
</gene>
<keyword evidence="1" id="KW-0732">Signal</keyword>
<dbReference type="RefSeq" id="WP_169113402.1">
    <property type="nucleotide sequence ID" value="NZ_CP051684.1"/>
</dbReference>
<dbReference type="SUPFAM" id="SSF56935">
    <property type="entry name" value="Porins"/>
    <property type="match status" value="1"/>
</dbReference>
<dbReference type="EMBL" id="CP051684">
    <property type="protein sequence ID" value="QJD92180.1"/>
    <property type="molecule type" value="Genomic_DNA"/>
</dbReference>
<evidence type="ECO:0008006" key="4">
    <source>
        <dbReference type="Google" id="ProtNLM"/>
    </source>
</evidence>
<accession>A0ABX6MD81</accession>
<proteinExistence type="predicted"/>
<evidence type="ECO:0000313" key="2">
    <source>
        <dbReference type="EMBL" id="QJD92180.1"/>
    </source>
</evidence>
<feature type="signal peptide" evidence="1">
    <location>
        <begin position="1"/>
        <end position="19"/>
    </location>
</feature>
<evidence type="ECO:0000256" key="1">
    <source>
        <dbReference type="SAM" id="SignalP"/>
    </source>
</evidence>
<sequence>MQRILLGAVALAAAAIAPAQELTGYAGTLRVKEADEQTFSAGASYTHPVNEHLALSVLYLNEGHPTDHHRDGVAGQVWVRTGPNQPGWSFGAGAGQYFYFDTSQLHSDSTTKYTNDHGWAPIYSLQATYHYADSRWYNQVQINRISPSGKDATTSVLLGVGYQFNGVKGDKLHLEGGPTTDEALTLMAGQGINNSLSSETSAIAALEYRRAVGRYVDWTVTAITEGNTPQSKRNGVATQLWLIRSLNQKVELGMGAGPYFNAKVPDADGQRSHKAGLVSIGGRYHLAKRVVAQASWNRVVTDYHRDADLFLIGLGYSF</sequence>
<organism evidence="2 3">
    <name type="scientific">Duganella dendranthematis</name>
    <dbReference type="NCBI Taxonomy" id="2728021"/>
    <lineage>
        <taxon>Bacteria</taxon>
        <taxon>Pseudomonadati</taxon>
        <taxon>Pseudomonadota</taxon>
        <taxon>Betaproteobacteria</taxon>
        <taxon>Burkholderiales</taxon>
        <taxon>Oxalobacteraceae</taxon>
        <taxon>Telluria group</taxon>
        <taxon>Duganella</taxon>
    </lineage>
</organism>
<dbReference type="Proteomes" id="UP000503117">
    <property type="component" value="Chromosome"/>
</dbReference>
<name>A0ABX6MD81_9BURK</name>
<feature type="chain" id="PRO_5047427137" description="Porin" evidence="1">
    <location>
        <begin position="20"/>
        <end position="318"/>
    </location>
</feature>
<protein>
    <recommendedName>
        <fullName evidence="4">Porin</fullName>
    </recommendedName>
</protein>
<reference evidence="2 3" key="1">
    <citation type="submission" date="2020-04" db="EMBL/GenBank/DDBJ databases">
        <title>Genome sequencing of novel species.</title>
        <authorList>
            <person name="Heo J."/>
            <person name="Kim S.-J."/>
            <person name="Kim J.-S."/>
            <person name="Hong S.-B."/>
            <person name="Kwon S.-W."/>
        </authorList>
    </citation>
    <scope>NUCLEOTIDE SEQUENCE [LARGE SCALE GENOMIC DNA]</scope>
    <source>
        <strain evidence="2 3">AF9R3</strain>
    </source>
</reference>
<evidence type="ECO:0000313" key="3">
    <source>
        <dbReference type="Proteomes" id="UP000503117"/>
    </source>
</evidence>